<protein>
    <submittedName>
        <fullName evidence="1">Uncharacterized protein</fullName>
    </submittedName>
</protein>
<evidence type="ECO:0000313" key="2">
    <source>
        <dbReference type="Proteomes" id="UP000177088"/>
    </source>
</evidence>
<organism evidence="1 2">
    <name type="scientific">Candidatus Uhrbacteria bacterium RIFCSPHIGHO2_02_FULL_60_10</name>
    <dbReference type="NCBI Taxonomy" id="1802392"/>
    <lineage>
        <taxon>Bacteria</taxon>
        <taxon>Candidatus Uhriibacteriota</taxon>
    </lineage>
</organism>
<name>A0A1F7U607_9BACT</name>
<evidence type="ECO:0000313" key="1">
    <source>
        <dbReference type="EMBL" id="OGL73682.1"/>
    </source>
</evidence>
<dbReference type="Proteomes" id="UP000177088">
    <property type="component" value="Unassembled WGS sequence"/>
</dbReference>
<dbReference type="AlphaFoldDB" id="A0A1F7U607"/>
<comment type="caution">
    <text evidence="1">The sequence shown here is derived from an EMBL/GenBank/DDBJ whole genome shotgun (WGS) entry which is preliminary data.</text>
</comment>
<reference evidence="1 2" key="1">
    <citation type="journal article" date="2016" name="Nat. Commun.">
        <title>Thousands of microbial genomes shed light on interconnected biogeochemical processes in an aquifer system.</title>
        <authorList>
            <person name="Anantharaman K."/>
            <person name="Brown C.T."/>
            <person name="Hug L.A."/>
            <person name="Sharon I."/>
            <person name="Castelle C.J."/>
            <person name="Probst A.J."/>
            <person name="Thomas B.C."/>
            <person name="Singh A."/>
            <person name="Wilkins M.J."/>
            <person name="Karaoz U."/>
            <person name="Brodie E.L."/>
            <person name="Williams K.H."/>
            <person name="Hubbard S.S."/>
            <person name="Banfield J.F."/>
        </authorList>
    </citation>
    <scope>NUCLEOTIDE SEQUENCE [LARGE SCALE GENOMIC DNA]</scope>
</reference>
<dbReference type="EMBL" id="MGEA01000051">
    <property type="protein sequence ID" value="OGL73682.1"/>
    <property type="molecule type" value="Genomic_DNA"/>
</dbReference>
<accession>A0A1F7U607</accession>
<sequence length="126" mass="14548">MPRKKKQANELVGVCYFHSETGTEGGYWAFQDSRFISPPAPGSQHEQWSYQGLHVLEDGDRLTILSPDDRSRVVWTGVIKLRQLGLFKEDAGGLWIHADQEGVDRKIWSRYFFKEYPAKLVPLKPR</sequence>
<gene>
    <name evidence="1" type="ORF">A3C96_01370</name>
</gene>
<proteinExistence type="predicted"/>